<dbReference type="InterPro" id="IPR002490">
    <property type="entry name" value="V-ATPase_116kDa_su"/>
</dbReference>
<keyword evidence="8 9" id="KW-0472">Membrane</keyword>
<feature type="transmembrane region" description="Helical" evidence="9">
    <location>
        <begin position="536"/>
        <end position="557"/>
    </location>
</feature>
<comment type="function">
    <text evidence="9">Essential component of the vacuolar proton pump (V-ATPase), a multimeric enzyme that catalyzes the translocation of protons across the membranes. Required for assembly and activity of the V-ATPase.</text>
</comment>
<keyword evidence="11" id="KW-1185">Reference proteome</keyword>
<keyword evidence="3 9" id="KW-0813">Transport</keyword>
<keyword evidence="10" id="KW-0175">Coiled coil</keyword>
<evidence type="ECO:0000256" key="8">
    <source>
        <dbReference type="ARBA" id="ARBA00023136"/>
    </source>
</evidence>
<keyword evidence="7 9" id="KW-0406">Ion transport</keyword>
<evidence type="ECO:0000256" key="10">
    <source>
        <dbReference type="SAM" id="Coils"/>
    </source>
</evidence>
<feature type="transmembrane region" description="Helical" evidence="9">
    <location>
        <begin position="440"/>
        <end position="465"/>
    </location>
</feature>
<reference evidence="12" key="1">
    <citation type="submission" date="2025-08" db="UniProtKB">
        <authorList>
            <consortium name="RefSeq"/>
        </authorList>
    </citation>
    <scope>IDENTIFICATION</scope>
    <source>
        <tissue evidence="12">Whole Larva</tissue>
    </source>
</reference>
<dbReference type="InterPro" id="IPR026028">
    <property type="entry name" value="V-type_ATPase_116kDa_su_euka"/>
</dbReference>
<gene>
    <name evidence="12" type="primary">LOC108564133</name>
</gene>
<evidence type="ECO:0000256" key="4">
    <source>
        <dbReference type="ARBA" id="ARBA00022692"/>
    </source>
</evidence>
<evidence type="ECO:0000256" key="5">
    <source>
        <dbReference type="ARBA" id="ARBA00022781"/>
    </source>
</evidence>
<comment type="similarity">
    <text evidence="2 9">Belongs to the V-ATPase 116 kDa subunit family.</text>
</comment>
<evidence type="ECO:0000256" key="3">
    <source>
        <dbReference type="ARBA" id="ARBA00022448"/>
    </source>
</evidence>
<feature type="transmembrane region" description="Helical" evidence="9">
    <location>
        <begin position="569"/>
        <end position="589"/>
    </location>
</feature>
<evidence type="ECO:0000256" key="1">
    <source>
        <dbReference type="ARBA" id="ARBA00004141"/>
    </source>
</evidence>
<sequence>MGAMFRSEEMVLAQLFIQPEAAYPSMSELGELGTVQFRDLNEDVNSFQRKFVNEVRRCDEMERKLRYIEAEVKKDSVPIPDVQELPKAPNPREIIDLEAHLEKTEGEIKELSESAVNMKSNYLELTELRQVLEKTQTFFVEHEETNGMDSVHRALIPEDTHNVSIRGRLGFVAGVVNRERVPAFERMLWRISRGNVFLRQAEIDKPLEDPATGNEMHKTVFVAFFQGEQLKSRIKKVCIGFHASLYPCPSSISERDEMLKGVKSRLEDLNLVLNQTEDHRQRVLISVARELQNWSVMVRKMKAIYHTMNFFNMDVTKKCLIGECWVPVKDISVVQKALTDGSNSCGSSIPSFLNVISTTENPPTFNRTNKFTRGFQNLIDSYGVASYRECNPALYTIITFPFLFAIMFGDLGHGLVLLIFGAYMCGFEKKLSAKKTDNEIWNIFFAGRYIILLMGIFSIYTGFFYNDVFSKSMNIFGSTWTEDIKSYNWTTVEMNEAMELNPTTDASAIPYPVGLDPVWQLAKNKIIFLNSYKMKLSIIFGVLHMIFGVCMSVINFVHFKKISSIFLEFLPQILFLICLFAWMVVMMFLKWVFYTAQGTDVKFGTSCAPSVLIFFINMMLFKENDAPKGCDVYMFDFQPILQKILVFIALLCIPIMLLGKPIFVMISRKFSKKHCHSNGDINQGMELQPEVVEEPKQLEGHNEHEEEPMGEIFIHQAIHTIEYVLSTVSHTASYLRLWALSLAHAQLSEVLWNMVLKMGLSDPSFVGSIKLYIVFAFWSVLTLGVLVMMEGLSAFLHTLRLHWVEFMSKFYAGLGYPFQPFSFKIILEEDDNEED</sequence>
<evidence type="ECO:0000256" key="2">
    <source>
        <dbReference type="ARBA" id="ARBA00009904"/>
    </source>
</evidence>
<protein>
    <recommendedName>
        <fullName evidence="9">V-type proton ATPase subunit a</fullName>
    </recommendedName>
</protein>
<dbReference type="PIRSF" id="PIRSF001293">
    <property type="entry name" value="ATP6V0A1"/>
    <property type="match status" value="1"/>
</dbReference>
<dbReference type="GeneID" id="108564133"/>
<name>A0ABM1MVF8_NICVS</name>
<evidence type="ECO:0000313" key="11">
    <source>
        <dbReference type="Proteomes" id="UP000695000"/>
    </source>
</evidence>
<feature type="transmembrane region" description="Helical" evidence="9">
    <location>
        <begin position="640"/>
        <end position="663"/>
    </location>
</feature>
<comment type="subcellular location">
    <subcellularLocation>
        <location evidence="1">Membrane</location>
        <topology evidence="1">Multi-pass membrane protein</topology>
    </subcellularLocation>
</comment>
<feature type="transmembrane region" description="Helical" evidence="9">
    <location>
        <begin position="393"/>
        <end position="420"/>
    </location>
</feature>
<evidence type="ECO:0000313" key="12">
    <source>
        <dbReference type="RefSeq" id="XP_017778558.1"/>
    </source>
</evidence>
<feature type="coiled-coil region" evidence="10">
    <location>
        <begin position="94"/>
        <end position="121"/>
    </location>
</feature>
<feature type="transmembrane region" description="Helical" evidence="9">
    <location>
        <begin position="775"/>
        <end position="799"/>
    </location>
</feature>
<keyword evidence="5 9" id="KW-0375">Hydrogen ion transport</keyword>
<dbReference type="PANTHER" id="PTHR11629">
    <property type="entry name" value="VACUOLAR PROTON ATPASES"/>
    <property type="match status" value="1"/>
</dbReference>
<dbReference type="Pfam" id="PF01496">
    <property type="entry name" value="V_ATPase_I"/>
    <property type="match status" value="1"/>
</dbReference>
<keyword evidence="4 9" id="KW-0812">Transmembrane</keyword>
<dbReference type="RefSeq" id="XP_017778558.1">
    <property type="nucleotide sequence ID" value="XM_017923069.1"/>
</dbReference>
<evidence type="ECO:0000256" key="7">
    <source>
        <dbReference type="ARBA" id="ARBA00023065"/>
    </source>
</evidence>
<evidence type="ECO:0000256" key="9">
    <source>
        <dbReference type="RuleBase" id="RU361189"/>
    </source>
</evidence>
<organism evidence="11 12">
    <name type="scientific">Nicrophorus vespilloides</name>
    <name type="common">Boreal carrion beetle</name>
    <dbReference type="NCBI Taxonomy" id="110193"/>
    <lineage>
        <taxon>Eukaryota</taxon>
        <taxon>Metazoa</taxon>
        <taxon>Ecdysozoa</taxon>
        <taxon>Arthropoda</taxon>
        <taxon>Hexapoda</taxon>
        <taxon>Insecta</taxon>
        <taxon>Pterygota</taxon>
        <taxon>Neoptera</taxon>
        <taxon>Endopterygota</taxon>
        <taxon>Coleoptera</taxon>
        <taxon>Polyphaga</taxon>
        <taxon>Staphyliniformia</taxon>
        <taxon>Silphidae</taxon>
        <taxon>Nicrophorinae</taxon>
        <taxon>Nicrophorus</taxon>
    </lineage>
</organism>
<keyword evidence="6 9" id="KW-1133">Transmembrane helix</keyword>
<proteinExistence type="inferred from homology"/>
<dbReference type="PANTHER" id="PTHR11629:SF61">
    <property type="entry name" value="V-TYPE PROTON ATPASE SUBUNIT A"/>
    <property type="match status" value="1"/>
</dbReference>
<dbReference type="Proteomes" id="UP000695000">
    <property type="component" value="Unplaced"/>
</dbReference>
<evidence type="ECO:0000256" key="6">
    <source>
        <dbReference type="ARBA" id="ARBA00022989"/>
    </source>
</evidence>
<accession>A0ABM1MVF8</accession>